<dbReference type="InterPro" id="IPR008207">
    <property type="entry name" value="Sig_transdc_His_kin_Hpt_dom"/>
</dbReference>
<dbReference type="RefSeq" id="WP_217827581.1">
    <property type="nucleotide sequence ID" value="NZ_CP077090.1"/>
</dbReference>
<dbReference type="SMART" id="SM00388">
    <property type="entry name" value="HisKA"/>
    <property type="match status" value="1"/>
</dbReference>
<evidence type="ECO:0000259" key="9">
    <source>
        <dbReference type="PROSITE" id="PS50110"/>
    </source>
</evidence>
<dbReference type="CDD" id="cd16922">
    <property type="entry name" value="HATPase_EvgS-ArcB-TorS-like"/>
    <property type="match status" value="1"/>
</dbReference>
<feature type="modified residue" description="4-aspartylphosphate" evidence="6">
    <location>
        <position position="953"/>
    </location>
</feature>
<dbReference type="InterPro" id="IPR005467">
    <property type="entry name" value="His_kinase_dom"/>
</dbReference>
<evidence type="ECO:0000256" key="6">
    <source>
        <dbReference type="PROSITE-ProRule" id="PRU00169"/>
    </source>
</evidence>
<comment type="catalytic activity">
    <reaction evidence="1">
        <text>ATP + protein L-histidine = ADP + protein N-phospho-L-histidine.</text>
        <dbReference type="EC" id="2.7.13.3"/>
    </reaction>
</comment>
<feature type="domain" description="Response regulatory" evidence="9">
    <location>
        <begin position="904"/>
        <end position="1018"/>
    </location>
</feature>
<feature type="domain" description="Histidine kinase" evidence="8">
    <location>
        <begin position="548"/>
        <end position="765"/>
    </location>
</feature>
<evidence type="ECO:0000313" key="11">
    <source>
        <dbReference type="EMBL" id="QXI11244.1"/>
    </source>
</evidence>
<dbReference type="PANTHER" id="PTHR45339:SF1">
    <property type="entry name" value="HYBRID SIGNAL TRANSDUCTION HISTIDINE KINASE J"/>
    <property type="match status" value="1"/>
</dbReference>
<feature type="transmembrane region" description="Helical" evidence="7">
    <location>
        <begin position="43"/>
        <end position="62"/>
    </location>
</feature>
<gene>
    <name evidence="11" type="ORF">HU754_026230</name>
</gene>
<evidence type="ECO:0000313" key="12">
    <source>
        <dbReference type="Proteomes" id="UP000627092"/>
    </source>
</evidence>
<dbReference type="Pfam" id="PF00512">
    <property type="entry name" value="HisKA"/>
    <property type="match status" value="1"/>
</dbReference>
<dbReference type="Pfam" id="PF02518">
    <property type="entry name" value="HATPase_c"/>
    <property type="match status" value="1"/>
</dbReference>
<dbReference type="InterPro" id="IPR003661">
    <property type="entry name" value="HisK_dim/P_dom"/>
</dbReference>
<dbReference type="EMBL" id="CP077090">
    <property type="protein sequence ID" value="QXI11244.1"/>
    <property type="molecule type" value="Genomic_DNA"/>
</dbReference>
<evidence type="ECO:0000256" key="4">
    <source>
        <dbReference type="ARBA" id="ARBA00023012"/>
    </source>
</evidence>
<organism evidence="11 12">
    <name type="scientific">Pseudomonas zeae</name>
    <dbReference type="NCBI Taxonomy" id="2745510"/>
    <lineage>
        <taxon>Bacteria</taxon>
        <taxon>Pseudomonadati</taxon>
        <taxon>Pseudomonadota</taxon>
        <taxon>Gammaproteobacteria</taxon>
        <taxon>Pseudomonadales</taxon>
        <taxon>Pseudomonadaceae</taxon>
        <taxon>Pseudomonas</taxon>
    </lineage>
</organism>
<dbReference type="PROSITE" id="PS50109">
    <property type="entry name" value="HIS_KIN"/>
    <property type="match status" value="1"/>
</dbReference>
<dbReference type="CDD" id="cd00082">
    <property type="entry name" value="HisKA"/>
    <property type="match status" value="1"/>
</dbReference>
<evidence type="ECO:0000256" key="7">
    <source>
        <dbReference type="SAM" id="Phobius"/>
    </source>
</evidence>
<dbReference type="SMART" id="SM00387">
    <property type="entry name" value="HATPase_c"/>
    <property type="match status" value="1"/>
</dbReference>
<evidence type="ECO:0000256" key="5">
    <source>
        <dbReference type="PROSITE-ProRule" id="PRU00110"/>
    </source>
</evidence>
<reference evidence="11" key="1">
    <citation type="journal article" date="2020" name="Microorganisms">
        <title>Reliable Identification of Environmental Pseudomonas Isolates Using the rpoD Gene.</title>
        <authorList>
            <consortium name="The Broad Institute Genome Sequencing Platform"/>
            <person name="Girard L."/>
            <person name="Lood C."/>
            <person name="Rokni-Zadeh H."/>
            <person name="van Noort V."/>
            <person name="Lavigne R."/>
            <person name="De Mot R."/>
        </authorList>
    </citation>
    <scope>NUCLEOTIDE SEQUENCE</scope>
    <source>
        <strain evidence="11">OE 48.2</strain>
    </source>
</reference>
<dbReference type="GO" id="GO:0000155">
    <property type="term" value="F:phosphorelay sensor kinase activity"/>
    <property type="evidence" value="ECO:0007669"/>
    <property type="project" value="InterPro"/>
</dbReference>
<protein>
    <recommendedName>
        <fullName evidence="2">histidine kinase</fullName>
        <ecNumber evidence="2">2.7.13.3</ecNumber>
    </recommendedName>
</protein>
<dbReference type="FunFam" id="3.30.565.10:FF:000010">
    <property type="entry name" value="Sensor histidine kinase RcsC"/>
    <property type="match status" value="1"/>
</dbReference>
<keyword evidence="3 6" id="KW-0597">Phosphoprotein</keyword>
<dbReference type="AlphaFoldDB" id="A0A9E6TB42"/>
<evidence type="ECO:0000259" key="8">
    <source>
        <dbReference type="PROSITE" id="PS50109"/>
    </source>
</evidence>
<keyword evidence="4" id="KW-0902">Two-component regulatory system</keyword>
<dbReference type="Pfam" id="PF00072">
    <property type="entry name" value="Response_reg"/>
    <property type="match status" value="1"/>
</dbReference>
<keyword evidence="7" id="KW-0812">Transmembrane</keyword>
<dbReference type="PANTHER" id="PTHR45339">
    <property type="entry name" value="HYBRID SIGNAL TRANSDUCTION HISTIDINE KINASE J"/>
    <property type="match status" value="1"/>
</dbReference>
<feature type="domain" description="HPt" evidence="10">
    <location>
        <begin position="1041"/>
        <end position="1138"/>
    </location>
</feature>
<dbReference type="SMART" id="SM00448">
    <property type="entry name" value="REC"/>
    <property type="match status" value="1"/>
</dbReference>
<dbReference type="CDD" id="cd17546">
    <property type="entry name" value="REC_hyHK_CKI1_RcsC-like"/>
    <property type="match status" value="1"/>
</dbReference>
<dbReference type="Proteomes" id="UP000627092">
    <property type="component" value="Chromosome"/>
</dbReference>
<keyword evidence="7" id="KW-1133">Transmembrane helix</keyword>
<dbReference type="PROSITE" id="PS50894">
    <property type="entry name" value="HPT"/>
    <property type="match status" value="1"/>
</dbReference>
<dbReference type="KEGG" id="pze:HU754_026230"/>
<keyword evidence="7" id="KW-0472">Membrane</keyword>
<accession>A0A9E6TB42</accession>
<evidence type="ECO:0000259" key="10">
    <source>
        <dbReference type="PROSITE" id="PS50894"/>
    </source>
</evidence>
<reference evidence="11" key="2">
    <citation type="journal article" date="2021" name="Microorganisms">
        <title>The Ever-Expanding Pseudomonas Genus: Description of 43 New Species and Partition of the Pseudomonas putida Group.</title>
        <authorList>
            <person name="Girard L."/>
            <person name="Lood C."/>
            <person name="Hofte M."/>
            <person name="Vandamme P."/>
            <person name="Rokni-Zadeh H."/>
            <person name="van Noort V."/>
            <person name="Lavigne R."/>
            <person name="De Mot R."/>
        </authorList>
    </citation>
    <scope>NUCLEOTIDE SEQUENCE</scope>
    <source>
        <strain evidence="11">OE 48.2</strain>
    </source>
</reference>
<feature type="modified residue" description="Phosphohistidine" evidence="5">
    <location>
        <position position="1080"/>
    </location>
</feature>
<sequence>MTQAADPIIDSFYEVAPYLRLVRATVSNLQLEALNRFRRYQRFLIFGSGALTTAMILLTFIMETRATAVRHLESLRREFISEHALQLKEIDARENAFRIVLVGAEVIWREGMPVDLSNVHDFRRQGRQLLLESSQELRPQWVFGSGQLEGDEGLGRFFSLAKQVGRATTVDRMVKGEVLSSYFYSLRHNVAGIIPAPDEFERRRIATDRDHYLSLLTSDVDRRISLSCERDWHEDKHPLYWLPPYTNPYTGQRVLRIAGPMLDQGSPFAALVMEYPMPSLSAETRPRREVGGIYTIVSSDGQVISSSLPSDYSSLDIGAQNLEKLKCQINAQRMEVINQGTLTMVDELGDTGWLLVFRYTWRDLASVMGRQIGLEALMALGTLCLVWFSLIYFKLHIFRPLIRRSERVFESEHLSRTLIGMAPVGLGLLVAETGEPLLQSPSMIHMQERVRGGELALQGELIRCYRHRLQIKAHGDSEPVSEELTFETASGASVSLSASMVPARYRGRDVLMVAFTDTTIKKRVEQRLQEAKEAADAASAAKSSFLAAMSHEIRTPLNAILGNLELLAYSALEEQRDRLETIRRSSDSLLAIVSDVLDFSKIEAGELHLERIEFDALEVATRTLAIFAPVARNKGLALVGELGQTATQPLLGDPTRLGQVLNNLLSNALKFTEQGQVTLRIDIDAIGSRLNIEVEDTGIGMSPAQMEQVFRAFSQADETINRRYGGTGLGLTLCTRLTQAMGGTLSVRSEPGQGSVFLISLPLTEEVSRPDCPAFDGEQVLLLASMPHWQNYLKRVLLSWGVRVDVYQHPAQLSEAALASADALLIWGDRMTWHPNDELRLVEESSWVIDCGPDGPSEPIAEGHVLSASVYGLKGVASAMRHALQGQYLPEREQMRLTLPGRLRVLVAEDNPVNRRLFQEQLALLGCQAQLAEDGVQALSYLQREVFDVLLTDLSMPGMDGYELARQASAHWPQMPVLAATANVTVQEHEACKAAGMAGVLTKPLSLAALERALRKVCNLPVNEVAIPDPSIGREGCMLDGQELPTDMWKVFERFCTSSILAIRQASDSGDHPKMLHEIHALKGALGVYRMGDVGKRLARIEAYLKAGEPIGILKLDLLLKELEHQIIIRRLAPVLVN</sequence>
<dbReference type="InterPro" id="IPR001789">
    <property type="entry name" value="Sig_transdc_resp-reg_receiver"/>
</dbReference>
<proteinExistence type="predicted"/>
<evidence type="ECO:0000256" key="1">
    <source>
        <dbReference type="ARBA" id="ARBA00000085"/>
    </source>
</evidence>
<evidence type="ECO:0000256" key="3">
    <source>
        <dbReference type="ARBA" id="ARBA00022553"/>
    </source>
</evidence>
<dbReference type="InterPro" id="IPR003594">
    <property type="entry name" value="HATPase_dom"/>
</dbReference>
<dbReference type="EC" id="2.7.13.3" evidence="2"/>
<evidence type="ECO:0000256" key="2">
    <source>
        <dbReference type="ARBA" id="ARBA00012438"/>
    </source>
</evidence>
<dbReference type="PROSITE" id="PS50110">
    <property type="entry name" value="RESPONSE_REGULATORY"/>
    <property type="match status" value="1"/>
</dbReference>
<name>A0A9E6TB42_9PSED</name>